<gene>
    <name evidence="2" type="ORF">AWB75_05651</name>
</gene>
<dbReference type="Gene3D" id="3.40.50.720">
    <property type="entry name" value="NAD(P)-binding Rossmann-like Domain"/>
    <property type="match status" value="1"/>
</dbReference>
<dbReference type="Pfam" id="PF01370">
    <property type="entry name" value="Epimerase"/>
    <property type="match status" value="1"/>
</dbReference>
<comment type="caution">
    <text evidence="2">The sequence shown here is derived from an EMBL/GenBank/DDBJ whole genome shotgun (WGS) entry which is preliminary data.</text>
</comment>
<name>A0A158CS94_9BURK</name>
<dbReference type="PANTHER" id="PTHR43245">
    <property type="entry name" value="BIFUNCTIONAL POLYMYXIN RESISTANCE PROTEIN ARNA"/>
    <property type="match status" value="1"/>
</dbReference>
<dbReference type="InterPro" id="IPR050177">
    <property type="entry name" value="Lipid_A_modif_metabolic_enz"/>
</dbReference>
<dbReference type="RefSeq" id="WP_061127345.1">
    <property type="nucleotide sequence ID" value="NZ_FCOF02000039.1"/>
</dbReference>
<sequence length="324" mass="34978">MNVLVTGGAGFLGAYLSNALQAAGHVVYTYDIASPPEELLHISPFLESNLRRGAIGDIDRLLAVCRSDKIDAIVHAAARVGLEPSLDDPGGFYQTNVMGLVNVCEVARQLGLGKVVFVSSNTACHAGVGTVQKETDPAFSITRANPSAHYGTSKMIGEAIGLSYADFHDLEFVALRVAAVYGFGMRIPLYIKPMVENSVAGRPTRFETGGRMKRDLTHVLDVSRAIALALDCPKIARGTSRVLNIAAGRLVSPAEIAEIVRRFVPGADIEIGNELTAIEEENLKSRVPLDVTLAREVLGWSPAWSIEEGIEEYAQRFRDYLKAI</sequence>
<dbReference type="AlphaFoldDB" id="A0A158CS94"/>
<accession>A0A158CS94</accession>
<evidence type="ECO:0000259" key="1">
    <source>
        <dbReference type="Pfam" id="PF01370"/>
    </source>
</evidence>
<dbReference type="InterPro" id="IPR001509">
    <property type="entry name" value="Epimerase_deHydtase"/>
</dbReference>
<dbReference type="InterPro" id="IPR036291">
    <property type="entry name" value="NAD(P)-bd_dom_sf"/>
</dbReference>
<feature type="domain" description="NAD-dependent epimerase/dehydratase" evidence="1">
    <location>
        <begin position="3"/>
        <end position="234"/>
    </location>
</feature>
<organism evidence="2 3">
    <name type="scientific">Caballeronia catudaia</name>
    <dbReference type="NCBI Taxonomy" id="1777136"/>
    <lineage>
        <taxon>Bacteria</taxon>
        <taxon>Pseudomonadati</taxon>
        <taxon>Pseudomonadota</taxon>
        <taxon>Betaproteobacteria</taxon>
        <taxon>Burkholderiales</taxon>
        <taxon>Burkholderiaceae</taxon>
        <taxon>Caballeronia</taxon>
    </lineage>
</organism>
<keyword evidence="3" id="KW-1185">Reference proteome</keyword>
<dbReference type="Proteomes" id="UP000054870">
    <property type="component" value="Unassembled WGS sequence"/>
</dbReference>
<proteinExistence type="predicted"/>
<dbReference type="EMBL" id="FCOF02000039">
    <property type="protein sequence ID" value="SAK85194.1"/>
    <property type="molecule type" value="Genomic_DNA"/>
</dbReference>
<evidence type="ECO:0000313" key="2">
    <source>
        <dbReference type="EMBL" id="SAK85194.1"/>
    </source>
</evidence>
<reference evidence="2" key="1">
    <citation type="submission" date="2016-01" db="EMBL/GenBank/DDBJ databases">
        <authorList>
            <person name="Peeters C."/>
        </authorList>
    </citation>
    <scope>NUCLEOTIDE SEQUENCE [LARGE SCALE GENOMIC DNA]</scope>
    <source>
        <strain evidence="2">LMG 29318</strain>
    </source>
</reference>
<protein>
    <submittedName>
        <fullName evidence="2">dTDP-glucose 4,6-dehydratase</fullName>
    </submittedName>
</protein>
<evidence type="ECO:0000313" key="3">
    <source>
        <dbReference type="Proteomes" id="UP000054870"/>
    </source>
</evidence>
<dbReference type="OrthoDB" id="9801056at2"/>
<dbReference type="SUPFAM" id="SSF51735">
    <property type="entry name" value="NAD(P)-binding Rossmann-fold domains"/>
    <property type="match status" value="1"/>
</dbReference>